<dbReference type="Proteomes" id="UP000299102">
    <property type="component" value="Unassembled WGS sequence"/>
</dbReference>
<keyword evidence="2" id="KW-1185">Reference proteome</keyword>
<evidence type="ECO:0000313" key="1">
    <source>
        <dbReference type="EMBL" id="GBP30832.1"/>
    </source>
</evidence>
<accession>A0A4C1UY03</accession>
<sequence>MKAAINAARQKVVGYKKVVKMYFVPRFTLKRLVKDLQESLELFVHKPLEMKPVPADLEKQRIMNEDMEQAVVADVDTVSDLITMEKGLVGMPFGARETLYTSSSSSESDEDAVNTDYDDSYTNMVPENANVPYMFCETIYSNSRPGEPRVQCQSCDLWAYVICGDSEGLAVSSAGHERSFVCYTLFISSGTTRIIGSTVQVGKVFDLLDSLTFTLALIHRIRRLSTNRVNSDGDATYCRLTPEPMLNQSAHPPFILTQALELCIELAAAAHPGRRGAGAMTPWAGFL</sequence>
<reference evidence="1 2" key="1">
    <citation type="journal article" date="2019" name="Commun. Biol.">
        <title>The bagworm genome reveals a unique fibroin gene that provides high tensile strength.</title>
        <authorList>
            <person name="Kono N."/>
            <person name="Nakamura H."/>
            <person name="Ohtoshi R."/>
            <person name="Tomita M."/>
            <person name="Numata K."/>
            <person name="Arakawa K."/>
        </authorList>
    </citation>
    <scope>NUCLEOTIDE SEQUENCE [LARGE SCALE GENOMIC DNA]</scope>
</reference>
<comment type="caution">
    <text evidence="1">The sequence shown here is derived from an EMBL/GenBank/DDBJ whole genome shotgun (WGS) entry which is preliminary data.</text>
</comment>
<organism evidence="1 2">
    <name type="scientific">Eumeta variegata</name>
    <name type="common">Bagworm moth</name>
    <name type="synonym">Eumeta japonica</name>
    <dbReference type="NCBI Taxonomy" id="151549"/>
    <lineage>
        <taxon>Eukaryota</taxon>
        <taxon>Metazoa</taxon>
        <taxon>Ecdysozoa</taxon>
        <taxon>Arthropoda</taxon>
        <taxon>Hexapoda</taxon>
        <taxon>Insecta</taxon>
        <taxon>Pterygota</taxon>
        <taxon>Neoptera</taxon>
        <taxon>Endopterygota</taxon>
        <taxon>Lepidoptera</taxon>
        <taxon>Glossata</taxon>
        <taxon>Ditrysia</taxon>
        <taxon>Tineoidea</taxon>
        <taxon>Psychidae</taxon>
        <taxon>Oiketicinae</taxon>
        <taxon>Eumeta</taxon>
    </lineage>
</organism>
<dbReference type="OrthoDB" id="6115549at2759"/>
<dbReference type="AlphaFoldDB" id="A0A4C1UY03"/>
<name>A0A4C1UY03_EUMVA</name>
<protein>
    <submittedName>
        <fullName evidence="1">Uncharacterized protein</fullName>
    </submittedName>
</protein>
<evidence type="ECO:0000313" key="2">
    <source>
        <dbReference type="Proteomes" id="UP000299102"/>
    </source>
</evidence>
<dbReference type="EMBL" id="BGZK01000237">
    <property type="protein sequence ID" value="GBP30832.1"/>
    <property type="molecule type" value="Genomic_DNA"/>
</dbReference>
<proteinExistence type="predicted"/>
<gene>
    <name evidence="1" type="ORF">EVAR_82574_1</name>
</gene>